<name>A0A8X6V8M1_TRICX</name>
<feature type="region of interest" description="Disordered" evidence="1">
    <location>
        <begin position="55"/>
        <end position="74"/>
    </location>
</feature>
<proteinExistence type="predicted"/>
<protein>
    <submittedName>
        <fullName evidence="2">Transposable element Tcb1 transposase</fullName>
    </submittedName>
</protein>
<sequence length="128" mass="14397">MPGKRARRHFSQLSEFETSLIVGMKTAGWSTRRVAGQVDRSECAVRNCWEQWTREGTQARKTGSGATRKSTRREDRRIVRQALVDPTVARSTIRADVGVAIVPQAISRHLAEANLKSKRPYRALPLTP</sequence>
<organism evidence="2 3">
    <name type="scientific">Trichonephila clavipes</name>
    <name type="common">Golden silk orbweaver</name>
    <name type="synonym">Nephila clavipes</name>
    <dbReference type="NCBI Taxonomy" id="2585209"/>
    <lineage>
        <taxon>Eukaryota</taxon>
        <taxon>Metazoa</taxon>
        <taxon>Ecdysozoa</taxon>
        <taxon>Arthropoda</taxon>
        <taxon>Chelicerata</taxon>
        <taxon>Arachnida</taxon>
        <taxon>Araneae</taxon>
        <taxon>Araneomorphae</taxon>
        <taxon>Entelegynae</taxon>
        <taxon>Araneoidea</taxon>
        <taxon>Nephilidae</taxon>
        <taxon>Trichonephila</taxon>
    </lineage>
</organism>
<accession>A0A8X6V8M1</accession>
<dbReference type="Gene3D" id="1.10.10.60">
    <property type="entry name" value="Homeodomain-like"/>
    <property type="match status" value="1"/>
</dbReference>
<comment type="caution">
    <text evidence="2">The sequence shown here is derived from an EMBL/GenBank/DDBJ whole genome shotgun (WGS) entry which is preliminary data.</text>
</comment>
<evidence type="ECO:0000313" key="3">
    <source>
        <dbReference type="Proteomes" id="UP000887159"/>
    </source>
</evidence>
<dbReference type="EMBL" id="BMAU01021196">
    <property type="protein sequence ID" value="GFX97094.1"/>
    <property type="molecule type" value="Genomic_DNA"/>
</dbReference>
<keyword evidence="3" id="KW-1185">Reference proteome</keyword>
<feature type="compositionally biased region" description="Polar residues" evidence="1">
    <location>
        <begin position="55"/>
        <end position="68"/>
    </location>
</feature>
<evidence type="ECO:0000256" key="1">
    <source>
        <dbReference type="SAM" id="MobiDB-lite"/>
    </source>
</evidence>
<dbReference type="AlphaFoldDB" id="A0A8X6V8M1"/>
<evidence type="ECO:0000313" key="2">
    <source>
        <dbReference type="EMBL" id="GFX97094.1"/>
    </source>
</evidence>
<reference evidence="2" key="1">
    <citation type="submission" date="2020-08" db="EMBL/GenBank/DDBJ databases">
        <title>Multicomponent nature underlies the extraordinary mechanical properties of spider dragline silk.</title>
        <authorList>
            <person name="Kono N."/>
            <person name="Nakamura H."/>
            <person name="Mori M."/>
            <person name="Yoshida Y."/>
            <person name="Ohtoshi R."/>
            <person name="Malay A.D."/>
            <person name="Moran D.A.P."/>
            <person name="Tomita M."/>
            <person name="Numata K."/>
            <person name="Arakawa K."/>
        </authorList>
    </citation>
    <scope>NUCLEOTIDE SEQUENCE</scope>
</reference>
<gene>
    <name evidence="2" type="primary">TCB1_888</name>
    <name evidence="2" type="ORF">TNCV_555841</name>
</gene>
<dbReference type="Proteomes" id="UP000887159">
    <property type="component" value="Unassembled WGS sequence"/>
</dbReference>